<feature type="region of interest" description="Disordered" evidence="11">
    <location>
        <begin position="773"/>
        <end position="857"/>
    </location>
</feature>
<keyword evidence="4" id="KW-0808">Transferase</keyword>
<keyword evidence="14" id="KW-1185">Reference proteome</keyword>
<evidence type="ECO:0000256" key="10">
    <source>
        <dbReference type="PROSITE-ProRule" id="PRU10141"/>
    </source>
</evidence>
<feature type="compositionally biased region" description="Polar residues" evidence="11">
    <location>
        <begin position="533"/>
        <end position="542"/>
    </location>
</feature>
<keyword evidence="5 10" id="KW-0547">Nucleotide-binding</keyword>
<proteinExistence type="inferred from homology"/>
<dbReference type="Gene3D" id="3.30.200.20">
    <property type="entry name" value="Phosphorylase Kinase, domain 1"/>
    <property type="match status" value="1"/>
</dbReference>
<protein>
    <recommendedName>
        <fullName evidence="2">non-specific serine/threonine protein kinase</fullName>
        <ecNumber evidence="2">2.7.11.1</ecNumber>
    </recommendedName>
</protein>
<feature type="domain" description="Protein kinase" evidence="12">
    <location>
        <begin position="15"/>
        <end position="265"/>
    </location>
</feature>
<evidence type="ECO:0000259" key="12">
    <source>
        <dbReference type="PROSITE" id="PS50011"/>
    </source>
</evidence>
<feature type="compositionally biased region" description="Pro residues" evidence="11">
    <location>
        <begin position="470"/>
        <end position="479"/>
    </location>
</feature>
<comment type="catalytic activity">
    <reaction evidence="9">
        <text>L-seryl-[protein] + ATP = O-phospho-L-seryl-[protein] + ADP + H(+)</text>
        <dbReference type="Rhea" id="RHEA:17989"/>
        <dbReference type="Rhea" id="RHEA-COMP:9863"/>
        <dbReference type="Rhea" id="RHEA-COMP:11604"/>
        <dbReference type="ChEBI" id="CHEBI:15378"/>
        <dbReference type="ChEBI" id="CHEBI:29999"/>
        <dbReference type="ChEBI" id="CHEBI:30616"/>
        <dbReference type="ChEBI" id="CHEBI:83421"/>
        <dbReference type="ChEBI" id="CHEBI:456216"/>
        <dbReference type="EC" id="2.7.11.1"/>
    </reaction>
</comment>
<dbReference type="PANTHER" id="PTHR48012:SF10">
    <property type="entry name" value="FI20177P1"/>
    <property type="match status" value="1"/>
</dbReference>
<feature type="compositionally biased region" description="Low complexity" evidence="11">
    <location>
        <begin position="835"/>
        <end position="853"/>
    </location>
</feature>
<dbReference type="CDD" id="cd06609">
    <property type="entry name" value="STKc_MST3_like"/>
    <property type="match status" value="1"/>
</dbReference>
<keyword evidence="3" id="KW-0723">Serine/threonine-protein kinase</keyword>
<evidence type="ECO:0000313" key="13">
    <source>
        <dbReference type="EMBL" id="KAK8175336.1"/>
    </source>
</evidence>
<feature type="compositionally biased region" description="Pro residues" evidence="11">
    <location>
        <begin position="394"/>
        <end position="412"/>
    </location>
</feature>
<feature type="compositionally biased region" description="Polar residues" evidence="11">
    <location>
        <begin position="442"/>
        <end position="454"/>
    </location>
</feature>
<keyword evidence="7 10" id="KW-0067">ATP-binding</keyword>
<comment type="catalytic activity">
    <reaction evidence="8">
        <text>L-threonyl-[protein] + ATP = O-phospho-L-threonyl-[protein] + ADP + H(+)</text>
        <dbReference type="Rhea" id="RHEA:46608"/>
        <dbReference type="Rhea" id="RHEA-COMP:11060"/>
        <dbReference type="Rhea" id="RHEA-COMP:11605"/>
        <dbReference type="ChEBI" id="CHEBI:15378"/>
        <dbReference type="ChEBI" id="CHEBI:30013"/>
        <dbReference type="ChEBI" id="CHEBI:30616"/>
        <dbReference type="ChEBI" id="CHEBI:61977"/>
        <dbReference type="ChEBI" id="CHEBI:456216"/>
        <dbReference type="EC" id="2.7.11.1"/>
    </reaction>
</comment>
<name>A0ABR1Y2E9_9PEZI</name>
<dbReference type="InterPro" id="IPR017441">
    <property type="entry name" value="Protein_kinase_ATP_BS"/>
</dbReference>
<evidence type="ECO:0000313" key="14">
    <source>
        <dbReference type="Proteomes" id="UP001456524"/>
    </source>
</evidence>
<reference evidence="13 14" key="1">
    <citation type="journal article" date="2022" name="G3 (Bethesda)">
        <title>Enemy or ally: a genomic approach to elucidate the lifestyle of Phyllosticta citrichinaensis.</title>
        <authorList>
            <person name="Buijs V.A."/>
            <person name="Groenewald J.Z."/>
            <person name="Haridas S."/>
            <person name="LaButti K.M."/>
            <person name="Lipzen A."/>
            <person name="Martin F.M."/>
            <person name="Barry K."/>
            <person name="Grigoriev I.V."/>
            <person name="Crous P.W."/>
            <person name="Seidl M.F."/>
        </authorList>
    </citation>
    <scope>NUCLEOTIDE SEQUENCE [LARGE SCALE GENOMIC DNA]</scope>
    <source>
        <strain evidence="13 14">CBS 129764</strain>
    </source>
</reference>
<feature type="binding site" evidence="10">
    <location>
        <position position="44"/>
    </location>
    <ligand>
        <name>ATP</name>
        <dbReference type="ChEBI" id="CHEBI:30616"/>
    </ligand>
</feature>
<dbReference type="PROSITE" id="PS00107">
    <property type="entry name" value="PROTEIN_KINASE_ATP"/>
    <property type="match status" value="1"/>
</dbReference>
<gene>
    <name evidence="13" type="ORF">IWX90DRAFT_107405</name>
</gene>
<sequence>MYGTTDGSVDPETLYTKQNCIGGGSFGKVYKGVDKRTGQSVAIKVIDVENAEDEVEDIIQEISILSELHSPYVTKYYGSYLKGSDLWIIMEYCSGGSCGDLMKPGLIPEEYITIIIRELLMGLEYLHGDNKLHRDIKAANILLSANGQVKLADFGVSGQLSATMTKKNTFVGTPFWMAPEVIKQSGYDHKADIWSLGITALELAHGEPPYADIHPMKVLFLIPKNPPPSLDGNFSRAFKDFVQLCLCKEPRERPSARELLKHPFVRKAKKTTYLTELIERHERWVLKHGKDAESESENESESESEPRPAVDDDLWDFGTIRPAGRNQGLKAMNDAATNARSRTDRTTDSRGMPLSPLKTAFSGNGEENTPTVRTASPTRSQPARDLSPPKRSAPGPPVSPSKVPLPPSPEKPLGPRAPFRESSTSSVISVIERPLAPPSPVRENSSTSVLSSSPGKVHDNRSPNRQNSGPPKPLPPPSPRVETQDFADYIGKSFQTEAAPASYGNGRPSQPKSQQNSPQKQSAMMPPPGLPHSQPNSPQKQSAMMPPPGLPQTPSFMPLNLPLLPPFQSRRTSGQSTSGSSQRQTQQTPALSQHPLPSFAPPQPGSSYQQNQQRISSPERRPVPPPHTSSSPSKEGGTRPSSRSSNYQPLSPSKQEQQRQAQESKKPQPLDNQRQRQQQCQSQDLKQPQQQQQQQQQQAPRSTTTRSLSRSFKNPNASSSGPTGTNASTSNSSNTGSKGNANNGNVEITALSGVVIPALEAALHRRTYNYNTLQKRENAKGSTPASSSNNSSSSSIASAPGDPNNHRPSTSSSSASRPSSSCSSVGGAPPFLPPGTASSSSSSTTQGNAGASTARRREVHEHIRRLVGKAARIFAEIDAWDARAPVGMGEDVQGFLEGFLEEVLVRVEAEDE</sequence>
<feature type="compositionally biased region" description="Low complexity" evidence="11">
    <location>
        <begin position="420"/>
        <end position="433"/>
    </location>
</feature>
<evidence type="ECO:0000256" key="9">
    <source>
        <dbReference type="ARBA" id="ARBA00048679"/>
    </source>
</evidence>
<accession>A0ABR1Y2E9</accession>
<feature type="compositionally biased region" description="Low complexity" evidence="11">
    <location>
        <begin position="558"/>
        <end position="588"/>
    </location>
</feature>
<feature type="region of interest" description="Disordered" evidence="11">
    <location>
        <begin position="288"/>
        <end position="745"/>
    </location>
</feature>
<evidence type="ECO:0000256" key="1">
    <source>
        <dbReference type="ARBA" id="ARBA00008874"/>
    </source>
</evidence>
<dbReference type="SMART" id="SM00220">
    <property type="entry name" value="S_TKc"/>
    <property type="match status" value="1"/>
</dbReference>
<dbReference type="InterPro" id="IPR011009">
    <property type="entry name" value="Kinase-like_dom_sf"/>
</dbReference>
<evidence type="ECO:0000256" key="8">
    <source>
        <dbReference type="ARBA" id="ARBA00047899"/>
    </source>
</evidence>
<dbReference type="Proteomes" id="UP001456524">
    <property type="component" value="Unassembled WGS sequence"/>
</dbReference>
<dbReference type="EMBL" id="JBBWUH010000002">
    <property type="protein sequence ID" value="KAK8175336.1"/>
    <property type="molecule type" value="Genomic_DNA"/>
</dbReference>
<feature type="compositionally biased region" description="Polar residues" evidence="11">
    <location>
        <begin position="605"/>
        <end position="616"/>
    </location>
</feature>
<dbReference type="Gene3D" id="1.10.510.10">
    <property type="entry name" value="Transferase(Phosphotransferase) domain 1"/>
    <property type="match status" value="1"/>
</dbReference>
<feature type="compositionally biased region" description="Low complexity" evidence="11">
    <location>
        <begin position="785"/>
        <end position="799"/>
    </location>
</feature>
<evidence type="ECO:0000256" key="7">
    <source>
        <dbReference type="ARBA" id="ARBA00022840"/>
    </source>
</evidence>
<comment type="similarity">
    <text evidence="1">Belongs to the protein kinase superfamily. STE Ser/Thr protein kinase family. STE20 subfamily.</text>
</comment>
<evidence type="ECO:0000256" key="4">
    <source>
        <dbReference type="ARBA" id="ARBA00022679"/>
    </source>
</evidence>
<dbReference type="PANTHER" id="PTHR48012">
    <property type="entry name" value="STERILE20-LIKE KINASE, ISOFORM B-RELATED"/>
    <property type="match status" value="1"/>
</dbReference>
<evidence type="ECO:0000256" key="6">
    <source>
        <dbReference type="ARBA" id="ARBA00022777"/>
    </source>
</evidence>
<evidence type="ECO:0000256" key="11">
    <source>
        <dbReference type="SAM" id="MobiDB-lite"/>
    </source>
</evidence>
<dbReference type="PROSITE" id="PS50011">
    <property type="entry name" value="PROTEIN_KINASE_DOM"/>
    <property type="match status" value="1"/>
</dbReference>
<evidence type="ECO:0000256" key="3">
    <source>
        <dbReference type="ARBA" id="ARBA00022527"/>
    </source>
</evidence>
<feature type="compositionally biased region" description="Low complexity" evidence="11">
    <location>
        <begin position="809"/>
        <end position="824"/>
    </location>
</feature>
<keyword evidence="6" id="KW-0418">Kinase</keyword>
<evidence type="ECO:0000256" key="2">
    <source>
        <dbReference type="ARBA" id="ARBA00012513"/>
    </source>
</evidence>
<dbReference type="Pfam" id="PF00069">
    <property type="entry name" value="Pkinase"/>
    <property type="match status" value="1"/>
</dbReference>
<dbReference type="InterPro" id="IPR000719">
    <property type="entry name" value="Prot_kinase_dom"/>
</dbReference>
<dbReference type="SUPFAM" id="SSF56112">
    <property type="entry name" value="Protein kinase-like (PK-like)"/>
    <property type="match status" value="1"/>
</dbReference>
<feature type="compositionally biased region" description="Polar residues" evidence="11">
    <location>
        <begin position="361"/>
        <end position="381"/>
    </location>
</feature>
<dbReference type="EC" id="2.7.11.1" evidence="2"/>
<feature type="compositionally biased region" description="Acidic residues" evidence="11">
    <location>
        <begin position="294"/>
        <end position="303"/>
    </location>
</feature>
<organism evidence="13 14">
    <name type="scientific">Phyllosticta citrichinensis</name>
    <dbReference type="NCBI Taxonomy" id="1130410"/>
    <lineage>
        <taxon>Eukaryota</taxon>
        <taxon>Fungi</taxon>
        <taxon>Dikarya</taxon>
        <taxon>Ascomycota</taxon>
        <taxon>Pezizomycotina</taxon>
        <taxon>Dothideomycetes</taxon>
        <taxon>Dothideomycetes incertae sedis</taxon>
        <taxon>Botryosphaeriales</taxon>
        <taxon>Phyllostictaceae</taxon>
        <taxon>Phyllosticta</taxon>
    </lineage>
</organism>
<feature type="compositionally biased region" description="Polar residues" evidence="11">
    <location>
        <begin position="639"/>
        <end position="661"/>
    </location>
</feature>
<feature type="compositionally biased region" description="Low complexity" evidence="11">
    <location>
        <begin position="508"/>
        <end position="522"/>
    </location>
</feature>
<comment type="caution">
    <text evidence="13">The sequence shown here is derived from an EMBL/GenBank/DDBJ whole genome shotgun (WGS) entry which is preliminary data.</text>
</comment>
<feature type="compositionally biased region" description="Low complexity" evidence="11">
    <location>
        <begin position="669"/>
        <end position="745"/>
    </location>
</feature>
<dbReference type="InterPro" id="IPR050629">
    <property type="entry name" value="STE20/SPS1-PAK"/>
</dbReference>
<evidence type="ECO:0000256" key="5">
    <source>
        <dbReference type="ARBA" id="ARBA00022741"/>
    </source>
</evidence>